<keyword evidence="2" id="KW-1185">Reference proteome</keyword>
<protein>
    <submittedName>
        <fullName evidence="1 3">Uncharacterized protein</fullName>
    </submittedName>
</protein>
<sequence>MNGIAIDEQLLVLIVKKLVEKTFTENVAALETGVSQNANPEGLQNFIVYFCISSLCSTSKARRPFEKPRFGLRKAAGFQSAIENDQDDTEKSSFSGAALLKYNFFCEL</sequence>
<dbReference type="EMBL" id="CAAKNF010000196">
    <property type="protein sequence ID" value="VIO89603.1"/>
    <property type="molecule type" value="Genomic_DNA"/>
</dbReference>
<reference evidence="1" key="2">
    <citation type="submission" date="2019-04" db="EMBL/GenBank/DDBJ databases">
        <authorList>
            <person name="Howe K."/>
            <person name="Paulini M."/>
            <person name="Williams G."/>
        </authorList>
    </citation>
    <scope>NUCLEOTIDE SEQUENCE [LARGE SCALE GENOMIC DNA]</scope>
    <source>
        <strain evidence="1">FR3</strain>
    </source>
</reference>
<dbReference type="AlphaFoldDB" id="A0A4E9EYR3"/>
<evidence type="ECO:0000313" key="1">
    <source>
        <dbReference type="EMBL" id="VIO89603.1"/>
    </source>
</evidence>
<dbReference type="Proteomes" id="UP000006672">
    <property type="component" value="Unassembled WGS sequence"/>
</dbReference>
<name>A0A4E9EYR3_BRUMA</name>
<accession>A0A4E9EYR3</accession>
<dbReference type="KEGG" id="bmy:BM_BM300"/>
<proteinExistence type="predicted"/>
<dbReference type="CTD" id="66059641"/>
<reference evidence="2" key="1">
    <citation type="journal article" date="2007" name="Science">
        <title>Draft genome of the filarial nematode parasite Brugia malayi.</title>
        <authorList>
            <person name="Ghedin E."/>
            <person name="Wang S."/>
            <person name="Spiro D."/>
            <person name="Caler E."/>
            <person name="Zhao Q."/>
            <person name="Crabtree J."/>
            <person name="Allen J.E."/>
            <person name="Delcher A.L."/>
            <person name="Guiliano D.B."/>
            <person name="Miranda-Saavedra D."/>
            <person name="Angiuoli S.V."/>
            <person name="Creasy T."/>
            <person name="Amedeo P."/>
            <person name="Haas B."/>
            <person name="El-Sayed N.M."/>
            <person name="Wortman J.R."/>
            <person name="Feldblyum T."/>
            <person name="Tallon L."/>
            <person name="Schatz M."/>
            <person name="Shumway M."/>
            <person name="Koo H."/>
            <person name="Salzberg S.L."/>
            <person name="Schobel S."/>
            <person name="Pertea M."/>
            <person name="Pop M."/>
            <person name="White O."/>
            <person name="Barton G.J."/>
            <person name="Carlow C.K."/>
            <person name="Crawford M.J."/>
            <person name="Daub J."/>
            <person name="Dimmic M.W."/>
            <person name="Estes C.F."/>
            <person name="Foster J.M."/>
            <person name="Ganatra M."/>
            <person name="Gregory W.F."/>
            <person name="Johnson N.M."/>
            <person name="Jin J."/>
            <person name="Komuniecki R."/>
            <person name="Korf I."/>
            <person name="Kumar S."/>
            <person name="Laney S."/>
            <person name="Li B.W."/>
            <person name="Li W."/>
            <person name="Lindblom T.H."/>
            <person name="Lustigman S."/>
            <person name="Ma D."/>
            <person name="Maina C.V."/>
            <person name="Martin D.M."/>
            <person name="McCarter J.P."/>
            <person name="McReynolds L."/>
            <person name="Mitreva M."/>
            <person name="Nutman T.B."/>
            <person name="Parkinson J."/>
            <person name="Peregrin-Alvarez J.M."/>
            <person name="Poole C."/>
            <person name="Ren Q."/>
            <person name="Saunders L."/>
            <person name="Sluder A.E."/>
            <person name="Smith K."/>
            <person name="Stanke M."/>
            <person name="Unnasch T.R."/>
            <person name="Ware J."/>
            <person name="Wei A.D."/>
            <person name="Weil G."/>
            <person name="Williams D.J."/>
            <person name="Zhang Y."/>
            <person name="Williams S.A."/>
            <person name="Fraser-Liggett C."/>
            <person name="Slatko B."/>
            <person name="Blaxter M.L."/>
            <person name="Scott A.L."/>
        </authorList>
    </citation>
    <scope>NUCLEOTIDE SEQUENCE</scope>
    <source>
        <strain evidence="2">FR3</strain>
    </source>
</reference>
<dbReference type="RefSeq" id="XP_042931650.1">
    <property type="nucleotide sequence ID" value="XM_043075716.1"/>
</dbReference>
<evidence type="ECO:0000313" key="3">
    <source>
        <dbReference type="WBParaSite" id="Bm300.1"/>
    </source>
</evidence>
<accession>A0A8L7T0Y3</accession>
<organism evidence="1">
    <name type="scientific">Brugia malayi</name>
    <name type="common">Filarial nematode worm</name>
    <dbReference type="NCBI Taxonomy" id="6279"/>
    <lineage>
        <taxon>Eukaryota</taxon>
        <taxon>Metazoa</taxon>
        <taxon>Ecdysozoa</taxon>
        <taxon>Nematoda</taxon>
        <taxon>Chromadorea</taxon>
        <taxon>Rhabditida</taxon>
        <taxon>Spirurina</taxon>
        <taxon>Spiruromorpha</taxon>
        <taxon>Filarioidea</taxon>
        <taxon>Onchocercidae</taxon>
        <taxon>Brugia</taxon>
    </lineage>
</organism>
<dbReference type="WBParaSite" id="Bm300.1">
    <property type="protein sequence ID" value="Bm300.1"/>
    <property type="gene ID" value="WBGene00220561"/>
</dbReference>
<dbReference type="GeneID" id="66059641"/>
<evidence type="ECO:0000313" key="2">
    <source>
        <dbReference type="Proteomes" id="UP000006672"/>
    </source>
</evidence>
<gene>
    <name evidence="1" type="primary">Bm300</name>
    <name evidence="1" type="ORF">BM_BM300</name>
</gene>
<reference evidence="3" key="3">
    <citation type="submission" date="2022-04" db="UniProtKB">
        <authorList>
            <consortium name="WormBaseParasite"/>
        </authorList>
    </citation>
    <scope>IDENTIFICATION</scope>
</reference>